<feature type="region of interest" description="Disordered" evidence="3">
    <location>
        <begin position="1"/>
        <end position="40"/>
    </location>
</feature>
<evidence type="ECO:0000256" key="2">
    <source>
        <dbReference type="PROSITE-ProRule" id="PRU00176"/>
    </source>
</evidence>
<dbReference type="InterPro" id="IPR035979">
    <property type="entry name" value="RBD_domain_sf"/>
</dbReference>
<dbReference type="AlphaFoldDB" id="A0A1D1XQ35"/>
<dbReference type="SUPFAM" id="SSF54928">
    <property type="entry name" value="RNA-binding domain, RBD"/>
    <property type="match status" value="2"/>
</dbReference>
<keyword evidence="5" id="KW-0687">Ribonucleoprotein</keyword>
<dbReference type="Gene3D" id="3.30.70.330">
    <property type="match status" value="2"/>
</dbReference>
<gene>
    <name evidence="5" type="primary">Hnrnpab_3</name>
    <name evidence="5" type="ORF">g.107748</name>
</gene>
<dbReference type="InterPro" id="IPR012677">
    <property type="entry name" value="Nucleotide-bd_a/b_plait_sf"/>
</dbReference>
<organism evidence="5">
    <name type="scientific">Anthurium amnicola</name>
    <dbReference type="NCBI Taxonomy" id="1678845"/>
    <lineage>
        <taxon>Eukaryota</taxon>
        <taxon>Viridiplantae</taxon>
        <taxon>Streptophyta</taxon>
        <taxon>Embryophyta</taxon>
        <taxon>Tracheophyta</taxon>
        <taxon>Spermatophyta</taxon>
        <taxon>Magnoliopsida</taxon>
        <taxon>Liliopsida</taxon>
        <taxon>Araceae</taxon>
        <taxon>Pothoideae</taxon>
        <taxon>Potheae</taxon>
        <taxon>Anthurium</taxon>
    </lineage>
</organism>
<keyword evidence="1 2" id="KW-0694">RNA-binding</keyword>
<evidence type="ECO:0000313" key="5">
    <source>
        <dbReference type="EMBL" id="JAT44486.1"/>
    </source>
</evidence>
<dbReference type="GO" id="GO:1990904">
    <property type="term" value="C:ribonucleoprotein complex"/>
    <property type="evidence" value="ECO:0007669"/>
    <property type="project" value="UniProtKB-KW"/>
</dbReference>
<reference evidence="5" key="1">
    <citation type="submission" date="2015-07" db="EMBL/GenBank/DDBJ databases">
        <title>Transcriptome Assembly of Anthurium amnicola.</title>
        <authorList>
            <person name="Suzuki J."/>
        </authorList>
    </citation>
    <scope>NUCLEOTIDE SEQUENCE</scope>
</reference>
<accession>A0A1D1XQ35</accession>
<dbReference type="SMART" id="SM00360">
    <property type="entry name" value="RRM"/>
    <property type="match status" value="2"/>
</dbReference>
<dbReference type="PANTHER" id="PTHR48024:SF9">
    <property type="entry name" value="UBP1-ASSOCIATED PROTEINS 1A-RELATED"/>
    <property type="match status" value="1"/>
</dbReference>
<evidence type="ECO:0000259" key="4">
    <source>
        <dbReference type="PROSITE" id="PS50102"/>
    </source>
</evidence>
<feature type="domain" description="RRM" evidence="4">
    <location>
        <begin position="176"/>
        <end position="262"/>
    </location>
</feature>
<dbReference type="GO" id="GO:0005634">
    <property type="term" value="C:nucleus"/>
    <property type="evidence" value="ECO:0007669"/>
    <property type="project" value="TreeGrafter"/>
</dbReference>
<protein>
    <submittedName>
        <fullName evidence="5">Heterogeneous nuclear ribonucleoprotein A/B</fullName>
    </submittedName>
</protein>
<evidence type="ECO:0000256" key="1">
    <source>
        <dbReference type="ARBA" id="ARBA00022884"/>
    </source>
</evidence>
<dbReference type="PANTHER" id="PTHR48024">
    <property type="entry name" value="GEO13361P1-RELATED"/>
    <property type="match status" value="1"/>
</dbReference>
<feature type="non-terminal residue" evidence="5">
    <location>
        <position position="1"/>
    </location>
</feature>
<evidence type="ECO:0000256" key="3">
    <source>
        <dbReference type="SAM" id="MobiDB-lite"/>
    </source>
</evidence>
<feature type="region of interest" description="Disordered" evidence="3">
    <location>
        <begin position="344"/>
        <end position="365"/>
    </location>
</feature>
<dbReference type="EMBL" id="GDJX01023450">
    <property type="protein sequence ID" value="JAT44486.1"/>
    <property type="molecule type" value="Transcribed_RNA"/>
</dbReference>
<dbReference type="GO" id="GO:0003723">
    <property type="term" value="F:RNA binding"/>
    <property type="evidence" value="ECO:0007669"/>
    <property type="project" value="UniProtKB-UniRule"/>
</dbReference>
<name>A0A1D1XQ35_9ARAE</name>
<sequence length="365" mass="38613">QQQQQQQNLPKVRQPPSARPSSVNPTPVEPPSSSGGDPVQILLEPYSKDQLIGFLCDAALADPALHARICDAANRDVSHRKVFVHGLSWDATKEAVLELFSPFGPIEECNVVTDRLTGRCKGYGFVLFQSRAGAAEALKQPQKAFKHRVIHCQLASVGPVGFSGGAPGHHADTIGRKIYVSNVHKDASPEKLKAFFAKFGEVESGPIGFDMWTGKSRGFAIFVYKTQDGARKALMEPYKMFEGHQLHCQWHSESAKVKQLVPVGTTPQPVLAALAAAQNLSLYQQNPAYAALLAQNPLLGAAAGVNPASALSSPSVGGGLAGYGGNSTLLGSFGSQGTTGLQGMQFGQSSLGRPGGSYGGMSSYL</sequence>
<proteinExistence type="predicted"/>
<dbReference type="InterPro" id="IPR050886">
    <property type="entry name" value="RNA-binding_reg"/>
</dbReference>
<dbReference type="InterPro" id="IPR000504">
    <property type="entry name" value="RRM_dom"/>
</dbReference>
<feature type="domain" description="RRM" evidence="4">
    <location>
        <begin position="80"/>
        <end position="185"/>
    </location>
</feature>
<feature type="compositionally biased region" description="Polar residues" evidence="3">
    <location>
        <begin position="19"/>
        <end position="35"/>
    </location>
</feature>
<dbReference type="Pfam" id="PF00076">
    <property type="entry name" value="RRM_1"/>
    <property type="match status" value="2"/>
</dbReference>
<dbReference type="PROSITE" id="PS50102">
    <property type="entry name" value="RRM"/>
    <property type="match status" value="2"/>
</dbReference>